<protein>
    <submittedName>
        <fullName evidence="1">Uncharacterized protein</fullName>
    </submittedName>
</protein>
<reference evidence="2" key="2">
    <citation type="submission" date="2013-04" db="EMBL/GenBank/DDBJ databases">
        <title>Genomic mechanisms accounting for the adaptation to parasitism in nematode-trapping fungi.</title>
        <authorList>
            <person name="Ahren D.G."/>
        </authorList>
    </citation>
    <scope>NUCLEOTIDE SEQUENCE [LARGE SCALE GENOMIC DNA]</scope>
    <source>
        <strain evidence="2">CBS 200.50</strain>
    </source>
</reference>
<dbReference type="Proteomes" id="UP000015100">
    <property type="component" value="Unassembled WGS sequence"/>
</dbReference>
<evidence type="ECO:0000313" key="1">
    <source>
        <dbReference type="EMBL" id="EPS35192.1"/>
    </source>
</evidence>
<dbReference type="AlphaFoldDB" id="S8BIU7"/>
<organism evidence="1 2">
    <name type="scientific">Dactylellina haptotyla (strain CBS 200.50)</name>
    <name type="common">Nematode-trapping fungus</name>
    <name type="synonym">Monacrosporium haptotylum</name>
    <dbReference type="NCBI Taxonomy" id="1284197"/>
    <lineage>
        <taxon>Eukaryota</taxon>
        <taxon>Fungi</taxon>
        <taxon>Dikarya</taxon>
        <taxon>Ascomycota</taxon>
        <taxon>Pezizomycotina</taxon>
        <taxon>Orbiliomycetes</taxon>
        <taxon>Orbiliales</taxon>
        <taxon>Orbiliaceae</taxon>
        <taxon>Dactylellina</taxon>
    </lineage>
</organism>
<accession>S8BIU7</accession>
<name>S8BIU7_DACHA</name>
<evidence type="ECO:0000313" key="2">
    <source>
        <dbReference type="Proteomes" id="UP000015100"/>
    </source>
</evidence>
<dbReference type="EMBL" id="AQGS01001233">
    <property type="protein sequence ID" value="EPS35192.1"/>
    <property type="molecule type" value="Genomic_DNA"/>
</dbReference>
<keyword evidence="2" id="KW-1185">Reference proteome</keyword>
<gene>
    <name evidence="1" type="ORF">H072_11603</name>
</gene>
<proteinExistence type="predicted"/>
<comment type="caution">
    <text evidence="1">The sequence shown here is derived from an EMBL/GenBank/DDBJ whole genome shotgun (WGS) entry which is preliminary data.</text>
</comment>
<sequence length="212" mass="23514">MDTSSPWEYGGYSDPFDFDPTFSHLDLVHQLSWADENPATAISTNFNYQLECRSRKNKLVDMGEIAESPPIQDSLGATSSGSPPCKLTGELNNQALAVKVDFPEFDEMFRGFDIAPFSSSQQIIENAKEHTGAPKVLLTSTEEASVSIIDPSQLKLQRRKFTKNAKTPLPFPCTACTSSFKNREANTSSFIRIAVSYAMQMAAPNIFKRKKT</sequence>
<dbReference type="HOGENOM" id="CLU_1299659_0_0_1"/>
<reference evidence="1 2" key="1">
    <citation type="journal article" date="2013" name="PLoS Genet.">
        <title>Genomic mechanisms accounting for the adaptation to parasitism in nematode-trapping fungi.</title>
        <authorList>
            <person name="Meerupati T."/>
            <person name="Andersson K.M."/>
            <person name="Friman E."/>
            <person name="Kumar D."/>
            <person name="Tunlid A."/>
            <person name="Ahren D."/>
        </authorList>
    </citation>
    <scope>NUCLEOTIDE SEQUENCE [LARGE SCALE GENOMIC DNA]</scope>
    <source>
        <strain evidence="1 2">CBS 200.50</strain>
    </source>
</reference>